<comment type="caution">
    <text evidence="2">The sequence shown here is derived from an EMBL/GenBank/DDBJ whole genome shotgun (WGS) entry which is preliminary data.</text>
</comment>
<reference evidence="2 3" key="1">
    <citation type="journal article" date="2019" name="J. Hered.">
        <title>An Improved Genome Assembly for Drosophila navojoa, the Basal Species in the mojavensis Cluster.</title>
        <authorList>
            <person name="Vanderlinde T."/>
            <person name="Dupim E.G."/>
            <person name="Nazario-Yepiz N.O."/>
            <person name="Carvalho A.B."/>
        </authorList>
    </citation>
    <scope>NUCLEOTIDE SEQUENCE [LARGE SCALE GENOMIC DNA]</scope>
    <source>
        <strain evidence="2">Navoj_Jal97</strain>
        <tissue evidence="2">Whole organism</tissue>
    </source>
</reference>
<accession>A0A484BSW6</accession>
<evidence type="ECO:0000313" key="2">
    <source>
        <dbReference type="EMBL" id="TDG50955.1"/>
    </source>
</evidence>
<keyword evidence="1" id="KW-0732">Signal</keyword>
<evidence type="ECO:0000256" key="1">
    <source>
        <dbReference type="SAM" id="SignalP"/>
    </source>
</evidence>
<gene>
    <name evidence="2" type="ORF">AWZ03_002610</name>
</gene>
<sequence length="120" mass="12909">MKATLVLCCSLLAILSGATLIHGRFWNGNNNLGNGNGNSPRICVLENCNLFATNEVCARYGRSNLCKRFSNSCQVRYDTCVTSVTYTSVPISLCANIPVGTRRQCSSSSNAQAIVIGRRG</sequence>
<dbReference type="OMA" id="FATNEVC"/>
<dbReference type="Proteomes" id="UP000295192">
    <property type="component" value="Unassembled WGS sequence"/>
</dbReference>
<dbReference type="EMBL" id="LSRL02000012">
    <property type="protein sequence ID" value="TDG50955.1"/>
    <property type="molecule type" value="Genomic_DNA"/>
</dbReference>
<keyword evidence="3" id="KW-1185">Reference proteome</keyword>
<dbReference type="AlphaFoldDB" id="A0A484BSW6"/>
<feature type="signal peptide" evidence="1">
    <location>
        <begin position="1"/>
        <end position="23"/>
    </location>
</feature>
<protein>
    <recommendedName>
        <fullName evidence="4">Kazal-like domain-containing protein</fullName>
    </recommendedName>
</protein>
<dbReference type="OrthoDB" id="8066575at2759"/>
<evidence type="ECO:0000313" key="3">
    <source>
        <dbReference type="Proteomes" id="UP000295192"/>
    </source>
</evidence>
<name>A0A484BSW6_DRONA</name>
<dbReference type="KEGG" id="dnv:108652784"/>
<organism evidence="2 3">
    <name type="scientific">Drosophila navojoa</name>
    <name type="common">Fruit fly</name>
    <dbReference type="NCBI Taxonomy" id="7232"/>
    <lineage>
        <taxon>Eukaryota</taxon>
        <taxon>Metazoa</taxon>
        <taxon>Ecdysozoa</taxon>
        <taxon>Arthropoda</taxon>
        <taxon>Hexapoda</taxon>
        <taxon>Insecta</taxon>
        <taxon>Pterygota</taxon>
        <taxon>Neoptera</taxon>
        <taxon>Endopterygota</taxon>
        <taxon>Diptera</taxon>
        <taxon>Brachycera</taxon>
        <taxon>Muscomorpha</taxon>
        <taxon>Ephydroidea</taxon>
        <taxon>Drosophilidae</taxon>
        <taxon>Drosophila</taxon>
    </lineage>
</organism>
<proteinExistence type="predicted"/>
<evidence type="ECO:0008006" key="4">
    <source>
        <dbReference type="Google" id="ProtNLM"/>
    </source>
</evidence>
<feature type="chain" id="PRO_5019782086" description="Kazal-like domain-containing protein" evidence="1">
    <location>
        <begin position="24"/>
        <end position="120"/>
    </location>
</feature>